<dbReference type="InterPro" id="IPR027417">
    <property type="entry name" value="P-loop_NTPase"/>
</dbReference>
<dbReference type="PANTHER" id="PTHR30486:SF16">
    <property type="entry name" value="TWITCHING MOTILITY PROTEIN PILT"/>
    <property type="match status" value="1"/>
</dbReference>
<evidence type="ECO:0000256" key="1">
    <source>
        <dbReference type="ARBA" id="ARBA00006611"/>
    </source>
</evidence>
<dbReference type="EMBL" id="PCXL01000006">
    <property type="protein sequence ID" value="PIR38853.1"/>
    <property type="molecule type" value="Genomic_DNA"/>
</dbReference>
<dbReference type="SUPFAM" id="SSF52540">
    <property type="entry name" value="P-loop containing nucleoside triphosphate hydrolases"/>
    <property type="match status" value="1"/>
</dbReference>
<feature type="domain" description="Bacterial type II secretion system protein E" evidence="2">
    <location>
        <begin position="95"/>
        <end position="276"/>
    </location>
</feature>
<dbReference type="Proteomes" id="UP000231333">
    <property type="component" value="Unassembled WGS sequence"/>
</dbReference>
<evidence type="ECO:0000313" key="4">
    <source>
        <dbReference type="Proteomes" id="UP000231333"/>
    </source>
</evidence>
<accession>A0A2H0QX64</accession>
<dbReference type="CDD" id="cd01131">
    <property type="entry name" value="PilT"/>
    <property type="match status" value="1"/>
</dbReference>
<organism evidence="3 4">
    <name type="scientific">Candidatus Zambryskibacteria bacterium CG10_big_fil_rev_8_21_14_0_10_42_12</name>
    <dbReference type="NCBI Taxonomy" id="1975115"/>
    <lineage>
        <taxon>Bacteria</taxon>
        <taxon>Candidatus Zambryskiibacteriota</taxon>
    </lineage>
</organism>
<comment type="similarity">
    <text evidence="1">Belongs to the GSP E family.</text>
</comment>
<protein>
    <submittedName>
        <fullName evidence="3">Type IV pili twitching motility protein PilT</fullName>
    </submittedName>
</protein>
<dbReference type="PANTHER" id="PTHR30486">
    <property type="entry name" value="TWITCHING MOTILITY PROTEIN PILT"/>
    <property type="match status" value="1"/>
</dbReference>
<dbReference type="Gene3D" id="3.40.50.300">
    <property type="entry name" value="P-loop containing nucleotide triphosphate hydrolases"/>
    <property type="match status" value="1"/>
</dbReference>
<sequence length="353" mass="39281">MDYTQLLNELCDLVARENASDLHLGEGIVPTLRIAGYLNPLANKKPFTKQDMDGILRVLLSEEDLAIYAKQKGVDFSFRSPNGSRFRGNAFVQLDQAGVALRLIPQKAKTFAELMLPQELEQFAHREQGFFLVVGPTGHGKSTTLTAIIEIINQTRLEHIITIEDPIEFVYTPAKSIIDQREVGRDTPSFYEGLRGTFRQDVDVILVGEMREPETIGTAVTAAETGHMVFSTLHTNTAAQTIDRIIGSFEAREQNQVRQQLAGSLVGIFSQRLIPRVSGGLVPAYELLVNTPAVANLIRENRSHEINTMIETGSTNGMIDLNRTLAELARQGEITIENAYRFSTNVKMLERLV</sequence>
<proteinExistence type="inferred from homology"/>
<dbReference type="NCBIfam" id="TIGR01420">
    <property type="entry name" value="pilT_fam"/>
    <property type="match status" value="1"/>
</dbReference>
<dbReference type="Gene3D" id="3.30.450.90">
    <property type="match status" value="1"/>
</dbReference>
<name>A0A2H0QX64_9BACT</name>
<dbReference type="InterPro" id="IPR006321">
    <property type="entry name" value="PilT/PilU"/>
</dbReference>
<evidence type="ECO:0000259" key="2">
    <source>
        <dbReference type="Pfam" id="PF00437"/>
    </source>
</evidence>
<dbReference type="GO" id="GO:0005524">
    <property type="term" value="F:ATP binding"/>
    <property type="evidence" value="ECO:0007669"/>
    <property type="project" value="InterPro"/>
</dbReference>
<comment type="caution">
    <text evidence="3">The sequence shown here is derived from an EMBL/GenBank/DDBJ whole genome shotgun (WGS) entry which is preliminary data.</text>
</comment>
<dbReference type="GO" id="GO:0016887">
    <property type="term" value="F:ATP hydrolysis activity"/>
    <property type="evidence" value="ECO:0007669"/>
    <property type="project" value="InterPro"/>
</dbReference>
<dbReference type="InterPro" id="IPR001482">
    <property type="entry name" value="T2SS/T4SS_dom"/>
</dbReference>
<dbReference type="InterPro" id="IPR050921">
    <property type="entry name" value="T4SS_GSP_E_ATPase"/>
</dbReference>
<gene>
    <name evidence="3" type="ORF">COV34_00225</name>
</gene>
<dbReference type="AlphaFoldDB" id="A0A2H0QX64"/>
<reference evidence="3 4" key="1">
    <citation type="submission" date="2017-09" db="EMBL/GenBank/DDBJ databases">
        <title>Depth-based differentiation of microbial function through sediment-hosted aquifers and enrichment of novel symbionts in the deep terrestrial subsurface.</title>
        <authorList>
            <person name="Probst A.J."/>
            <person name="Ladd B."/>
            <person name="Jarett J.K."/>
            <person name="Geller-Mcgrath D.E."/>
            <person name="Sieber C.M."/>
            <person name="Emerson J.B."/>
            <person name="Anantharaman K."/>
            <person name="Thomas B.C."/>
            <person name="Malmstrom R."/>
            <person name="Stieglmeier M."/>
            <person name="Klingl A."/>
            <person name="Woyke T."/>
            <person name="Ryan C.M."/>
            <person name="Banfield J.F."/>
        </authorList>
    </citation>
    <scope>NUCLEOTIDE SEQUENCE [LARGE SCALE GENOMIC DNA]</scope>
    <source>
        <strain evidence="3">CG10_big_fil_rev_8_21_14_0_10_42_12</strain>
    </source>
</reference>
<evidence type="ECO:0000313" key="3">
    <source>
        <dbReference type="EMBL" id="PIR38853.1"/>
    </source>
</evidence>
<dbReference type="Pfam" id="PF00437">
    <property type="entry name" value="T2SSE"/>
    <property type="match status" value="1"/>
</dbReference>